<sequence>MKATSYLIMWLTLFLVVVLAMVLGLVILLLAEFYCSPLLRRHRRRRQLTTPNTNTATAADTTGNNSTTHSPSALDSHTDPLTDIEKQLLESPENQETGGTQRQDIVDMQNGCLSDSVNGSSLIYISNPIYGDGNGTPFETPGSSPSRLETEDSSDDEREEVLSKVVVTPPLTPMKKLPAEACSVCMKDVRSLGTSESDTNSNNGVSSSCSLTDPCTSPSL</sequence>
<name>A0ACB9FWH8_9ASTR</name>
<keyword evidence="2" id="KW-1185">Reference proteome</keyword>
<accession>A0ACB9FWH8</accession>
<protein>
    <submittedName>
        <fullName evidence="1">Uncharacterized protein</fullName>
    </submittedName>
</protein>
<comment type="caution">
    <text evidence="1">The sequence shown here is derived from an EMBL/GenBank/DDBJ whole genome shotgun (WGS) entry which is preliminary data.</text>
</comment>
<evidence type="ECO:0000313" key="2">
    <source>
        <dbReference type="Proteomes" id="UP001056120"/>
    </source>
</evidence>
<gene>
    <name evidence="1" type="ORF">L1987_50086</name>
</gene>
<reference evidence="2" key="1">
    <citation type="journal article" date="2022" name="Mol. Ecol. Resour.">
        <title>The genomes of chicory, endive, great burdock and yacon provide insights into Asteraceae palaeo-polyploidization history and plant inulin production.</title>
        <authorList>
            <person name="Fan W."/>
            <person name="Wang S."/>
            <person name="Wang H."/>
            <person name="Wang A."/>
            <person name="Jiang F."/>
            <person name="Liu H."/>
            <person name="Zhao H."/>
            <person name="Xu D."/>
            <person name="Zhang Y."/>
        </authorList>
    </citation>
    <scope>NUCLEOTIDE SEQUENCE [LARGE SCALE GENOMIC DNA]</scope>
    <source>
        <strain evidence="2">cv. Yunnan</strain>
    </source>
</reference>
<organism evidence="1 2">
    <name type="scientific">Smallanthus sonchifolius</name>
    <dbReference type="NCBI Taxonomy" id="185202"/>
    <lineage>
        <taxon>Eukaryota</taxon>
        <taxon>Viridiplantae</taxon>
        <taxon>Streptophyta</taxon>
        <taxon>Embryophyta</taxon>
        <taxon>Tracheophyta</taxon>
        <taxon>Spermatophyta</taxon>
        <taxon>Magnoliopsida</taxon>
        <taxon>eudicotyledons</taxon>
        <taxon>Gunneridae</taxon>
        <taxon>Pentapetalae</taxon>
        <taxon>asterids</taxon>
        <taxon>campanulids</taxon>
        <taxon>Asterales</taxon>
        <taxon>Asteraceae</taxon>
        <taxon>Asteroideae</taxon>
        <taxon>Heliantheae alliance</taxon>
        <taxon>Millerieae</taxon>
        <taxon>Smallanthus</taxon>
    </lineage>
</organism>
<evidence type="ECO:0000313" key="1">
    <source>
        <dbReference type="EMBL" id="KAI3775507.1"/>
    </source>
</evidence>
<proteinExistence type="predicted"/>
<dbReference type="EMBL" id="CM042033">
    <property type="protein sequence ID" value="KAI3775507.1"/>
    <property type="molecule type" value="Genomic_DNA"/>
</dbReference>
<dbReference type="Proteomes" id="UP001056120">
    <property type="component" value="Linkage Group LG16"/>
</dbReference>
<reference evidence="1 2" key="2">
    <citation type="journal article" date="2022" name="Mol. Ecol. Resour.">
        <title>The genomes of chicory, endive, great burdock and yacon provide insights into Asteraceae paleo-polyploidization history and plant inulin production.</title>
        <authorList>
            <person name="Fan W."/>
            <person name="Wang S."/>
            <person name="Wang H."/>
            <person name="Wang A."/>
            <person name="Jiang F."/>
            <person name="Liu H."/>
            <person name="Zhao H."/>
            <person name="Xu D."/>
            <person name="Zhang Y."/>
        </authorList>
    </citation>
    <scope>NUCLEOTIDE SEQUENCE [LARGE SCALE GENOMIC DNA]</scope>
    <source>
        <strain evidence="2">cv. Yunnan</strain>
        <tissue evidence="1">Leaves</tissue>
    </source>
</reference>